<keyword evidence="2 4" id="KW-0863">Zinc-finger</keyword>
<proteinExistence type="predicted"/>
<dbReference type="InterPro" id="IPR000571">
    <property type="entry name" value="Znf_CCCH"/>
</dbReference>
<dbReference type="SUPFAM" id="SSF90229">
    <property type="entry name" value="CCCH zinc finger"/>
    <property type="match status" value="1"/>
</dbReference>
<dbReference type="Gene3D" id="4.10.1000.10">
    <property type="entry name" value="Zinc finger, CCCH-type"/>
    <property type="match status" value="1"/>
</dbReference>
<keyword evidence="3 4" id="KW-0862">Zinc</keyword>
<evidence type="ECO:0000259" key="6">
    <source>
        <dbReference type="PROSITE" id="PS50103"/>
    </source>
</evidence>
<keyword evidence="1 4" id="KW-0479">Metal-binding</keyword>
<evidence type="ECO:0000256" key="1">
    <source>
        <dbReference type="ARBA" id="ARBA00022723"/>
    </source>
</evidence>
<keyword evidence="8" id="KW-1185">Reference proteome</keyword>
<evidence type="ECO:0000256" key="2">
    <source>
        <dbReference type="ARBA" id="ARBA00022771"/>
    </source>
</evidence>
<name>A0A1U7LPH8_NEOID</name>
<gene>
    <name evidence="7" type="ORF">NEOLI_003981</name>
</gene>
<accession>A0A1U7LPH8</accession>
<feature type="zinc finger region" description="C3H1-type" evidence="4">
    <location>
        <begin position="13"/>
        <end position="42"/>
    </location>
</feature>
<feature type="coiled-coil region" evidence="5">
    <location>
        <begin position="207"/>
        <end position="234"/>
    </location>
</feature>
<evidence type="ECO:0000256" key="5">
    <source>
        <dbReference type="SAM" id="Coils"/>
    </source>
</evidence>
<evidence type="ECO:0000256" key="4">
    <source>
        <dbReference type="PROSITE-ProRule" id="PRU00723"/>
    </source>
</evidence>
<dbReference type="EMBL" id="LXFE01000771">
    <property type="protein sequence ID" value="OLL24493.1"/>
    <property type="molecule type" value="Genomic_DNA"/>
</dbReference>
<keyword evidence="5" id="KW-0175">Coiled coil</keyword>
<dbReference type="InterPro" id="IPR036855">
    <property type="entry name" value="Znf_CCCH_sf"/>
</dbReference>
<sequence>MHPLKDRHHPLRARKTRICRDWKKSEKSCQYGEACAFAHGYLELHNVLKEHKGDERHIKKWYEGRSYADTPTEETQKAISKGTELTKIVNSSTCHQDHFPTPMSAQFNTHLRPFNPSSRRTVFDPSTAPFTPTKDIPCVNASIYYTPQHASASLHSQNNSDAELMPLPHMYYNDSRAQEESLLSQLFEKTSLACRLNMKVIALTDYQSGSKKRIQLLEKRINDLESKLKDSNTEAGYLRGHNALLEKRIYALESDNDRHLGLTNKYQESIKYVGKLEKQRKQLAKVIAKLLTIKIDNIKDEYDAQVSKNLERKEEV</sequence>
<feature type="domain" description="C3H1-type" evidence="6">
    <location>
        <begin position="13"/>
        <end position="42"/>
    </location>
</feature>
<reference evidence="7 8" key="1">
    <citation type="submission" date="2016-04" db="EMBL/GenBank/DDBJ databases">
        <title>Evolutionary innovation and constraint leading to complex multicellularity in the Ascomycota.</title>
        <authorList>
            <person name="Cisse O."/>
            <person name="Nguyen A."/>
            <person name="Hewitt D.A."/>
            <person name="Jedd G."/>
            <person name="Stajich J.E."/>
        </authorList>
    </citation>
    <scope>NUCLEOTIDE SEQUENCE [LARGE SCALE GENOMIC DNA]</scope>
    <source>
        <strain evidence="7 8">DAH-3</strain>
    </source>
</reference>
<dbReference type="AlphaFoldDB" id="A0A1U7LPH8"/>
<comment type="caution">
    <text evidence="7">The sequence shown here is derived from an EMBL/GenBank/DDBJ whole genome shotgun (WGS) entry which is preliminary data.</text>
</comment>
<protein>
    <recommendedName>
        <fullName evidence="6">C3H1-type domain-containing protein</fullName>
    </recommendedName>
</protein>
<dbReference type="SMART" id="SM00356">
    <property type="entry name" value="ZnF_C3H1"/>
    <property type="match status" value="1"/>
</dbReference>
<evidence type="ECO:0000256" key="3">
    <source>
        <dbReference type="ARBA" id="ARBA00022833"/>
    </source>
</evidence>
<evidence type="ECO:0000313" key="8">
    <source>
        <dbReference type="Proteomes" id="UP000186594"/>
    </source>
</evidence>
<dbReference type="PROSITE" id="PS50103">
    <property type="entry name" value="ZF_C3H1"/>
    <property type="match status" value="1"/>
</dbReference>
<dbReference type="GO" id="GO:0008270">
    <property type="term" value="F:zinc ion binding"/>
    <property type="evidence" value="ECO:0007669"/>
    <property type="project" value="UniProtKB-KW"/>
</dbReference>
<organism evidence="7 8">
    <name type="scientific">Neolecta irregularis (strain DAH-3)</name>
    <dbReference type="NCBI Taxonomy" id="1198029"/>
    <lineage>
        <taxon>Eukaryota</taxon>
        <taxon>Fungi</taxon>
        <taxon>Dikarya</taxon>
        <taxon>Ascomycota</taxon>
        <taxon>Taphrinomycotina</taxon>
        <taxon>Neolectales</taxon>
        <taxon>Neolectaceae</taxon>
        <taxon>Neolecta</taxon>
    </lineage>
</organism>
<dbReference type="Pfam" id="PF00642">
    <property type="entry name" value="zf-CCCH"/>
    <property type="match status" value="1"/>
</dbReference>
<evidence type="ECO:0000313" key="7">
    <source>
        <dbReference type="EMBL" id="OLL24493.1"/>
    </source>
</evidence>
<dbReference type="Proteomes" id="UP000186594">
    <property type="component" value="Unassembled WGS sequence"/>
</dbReference>